<gene>
    <name evidence="3" type="ORF">RF11_14392</name>
</gene>
<evidence type="ECO:0000259" key="2">
    <source>
        <dbReference type="PROSITE" id="PS50994"/>
    </source>
</evidence>
<dbReference type="Gene3D" id="3.30.420.10">
    <property type="entry name" value="Ribonuclease H-like superfamily/Ribonuclease H"/>
    <property type="match status" value="2"/>
</dbReference>
<reference evidence="3 4" key="1">
    <citation type="journal article" date="2014" name="Genome Biol. Evol.">
        <title>The genome of the myxosporean Thelohanellus kitauei shows adaptations to nutrient acquisition within its fish host.</title>
        <authorList>
            <person name="Yang Y."/>
            <person name="Xiong J."/>
            <person name="Zhou Z."/>
            <person name="Huo F."/>
            <person name="Miao W."/>
            <person name="Ran C."/>
            <person name="Liu Y."/>
            <person name="Zhang J."/>
            <person name="Feng J."/>
            <person name="Wang M."/>
            <person name="Wang M."/>
            <person name="Wang L."/>
            <person name="Yao B."/>
        </authorList>
    </citation>
    <scope>NUCLEOTIDE SEQUENCE [LARGE SCALE GENOMIC DNA]</scope>
    <source>
        <strain evidence="3">Wuqing</strain>
    </source>
</reference>
<keyword evidence="1" id="KW-0812">Transmembrane</keyword>
<dbReference type="SUPFAM" id="SSF53098">
    <property type="entry name" value="Ribonuclease H-like"/>
    <property type="match status" value="2"/>
</dbReference>
<dbReference type="AlphaFoldDB" id="A0A0C2IJC4"/>
<proteinExistence type="predicted"/>
<dbReference type="InterPro" id="IPR012337">
    <property type="entry name" value="RNaseH-like_sf"/>
</dbReference>
<dbReference type="Pfam" id="PF00665">
    <property type="entry name" value="rve"/>
    <property type="match status" value="1"/>
</dbReference>
<dbReference type="InterPro" id="IPR036397">
    <property type="entry name" value="RNaseH_sf"/>
</dbReference>
<accession>A0A0C2IJC4</accession>
<evidence type="ECO:0000313" key="3">
    <source>
        <dbReference type="EMBL" id="KII65469.1"/>
    </source>
</evidence>
<dbReference type="InterPro" id="IPR050951">
    <property type="entry name" value="Retrovirus_Pol_polyprotein"/>
</dbReference>
<dbReference type="GO" id="GO:0003676">
    <property type="term" value="F:nucleic acid binding"/>
    <property type="evidence" value="ECO:0007669"/>
    <property type="project" value="InterPro"/>
</dbReference>
<keyword evidence="1" id="KW-0472">Membrane</keyword>
<sequence>MKRVESCTICQISKKSSHRFKGIMNIEPSSYTTERLFDQLQDAYALPHMETETVENILVKEFICRFGSPKTTHTDQGKIEIKTRTTTYRPQSDGLIERFNPTLIQILRIMTNGGTENKWDDYKPTSLLVIGKNVKYRIRKTEIIVKNCQLKASLRQKANNNNRFIHIKEYKNGNKLWVVNTGVDDRPMLHIRDNRPSNTIQDENKATTTVEKRQRKPAKHVGDPIRYKFSDTSDLSEVVVIMSITRQIKIRLDYIRFDVIRISISLSDRKLQMACSGSNFNKVLRSAFNLECRNDQLLPNLNDYLMLSLDMRVANEPKALNVFAYLKNGDEDVKNITNQPHASNLQIRRFRRQNRTIILQRCSLLLVSVSSARRLWLAIFSDIIKHTVKLGRLDVYCREHPYINQNVEVYVQGCNECQQNGPNKHETPLSNWAQFCEPWGRVHIDYSQSPDKKNSWLVIVDVGPKWIEVYPVQTTTAGKTIHCLRDCFARFGVPKQILSDNRKQLTSKEFDEFCQIRGVKALSIKELYTTGLPFIIAAIIIILVVMRSLNSSQNQEKVHKQHEDRSTEMINKILADIDLLERWSSVFVYPTEVLQLSSSASNGELDDAIVIELFVNDLGGEMWAEDVSIKEENGYKNKMTHFVGFNRDNEVELLIKEF</sequence>
<comment type="caution">
    <text evidence="3">The sequence shown here is derived from an EMBL/GenBank/DDBJ whole genome shotgun (WGS) entry which is preliminary data.</text>
</comment>
<protein>
    <recommendedName>
        <fullName evidence="2">Integrase catalytic domain-containing protein</fullName>
    </recommendedName>
</protein>
<keyword evidence="1" id="KW-1133">Transmembrane helix</keyword>
<dbReference type="InterPro" id="IPR001584">
    <property type="entry name" value="Integrase_cat-core"/>
</dbReference>
<feature type="transmembrane region" description="Helical" evidence="1">
    <location>
        <begin position="527"/>
        <end position="546"/>
    </location>
</feature>
<dbReference type="PROSITE" id="PS50994">
    <property type="entry name" value="INTEGRASE"/>
    <property type="match status" value="1"/>
</dbReference>
<dbReference type="GO" id="GO:0015074">
    <property type="term" value="P:DNA integration"/>
    <property type="evidence" value="ECO:0007669"/>
    <property type="project" value="InterPro"/>
</dbReference>
<dbReference type="EMBL" id="JWZT01003819">
    <property type="protein sequence ID" value="KII65469.1"/>
    <property type="molecule type" value="Genomic_DNA"/>
</dbReference>
<organism evidence="3 4">
    <name type="scientific">Thelohanellus kitauei</name>
    <name type="common">Myxosporean</name>
    <dbReference type="NCBI Taxonomy" id="669202"/>
    <lineage>
        <taxon>Eukaryota</taxon>
        <taxon>Metazoa</taxon>
        <taxon>Cnidaria</taxon>
        <taxon>Myxozoa</taxon>
        <taxon>Myxosporea</taxon>
        <taxon>Bivalvulida</taxon>
        <taxon>Platysporina</taxon>
        <taxon>Myxobolidae</taxon>
        <taxon>Thelohanellus</taxon>
    </lineage>
</organism>
<name>A0A0C2IJC4_THEKT</name>
<feature type="domain" description="Integrase catalytic" evidence="2">
    <location>
        <begin position="434"/>
        <end position="598"/>
    </location>
</feature>
<keyword evidence="4" id="KW-1185">Reference proteome</keyword>
<dbReference type="PANTHER" id="PTHR37984:SF5">
    <property type="entry name" value="PROTEIN NYNRIN-LIKE"/>
    <property type="match status" value="1"/>
</dbReference>
<evidence type="ECO:0000256" key="1">
    <source>
        <dbReference type="SAM" id="Phobius"/>
    </source>
</evidence>
<dbReference type="PANTHER" id="PTHR37984">
    <property type="entry name" value="PROTEIN CBG26694"/>
    <property type="match status" value="1"/>
</dbReference>
<dbReference type="Proteomes" id="UP000031668">
    <property type="component" value="Unassembled WGS sequence"/>
</dbReference>
<evidence type="ECO:0000313" key="4">
    <source>
        <dbReference type="Proteomes" id="UP000031668"/>
    </source>
</evidence>